<sequence length="344" mass="37376">MDVINNKKSDADKSGLDFVVMPKFEGTKPATPPADGPANLVSRPAPQRGKKTIAIIAGIFTIAVLAAAGYYIYMRIQANLPNVQPKLSIDDPATLARADTDDDGLSNEREDIAGTDFQKADSDGDGIADGDEVDIFGSDPMLFDTDSDSYDDGQEVARGYSPVLNSTDRADSAERQKWLQKSVDLGLHEPTITTLRTKADAAAASNKTLYVNKAYNYSVEYPQELVLREENNGQTVGLYIAGSAPDEEITADPFVITLAGQAEAQNLKDWVTAVYERYQAVEELNINGASAVRLRSMTADEYGCSNDGIFFRKGNSVIAITWNCSDSAALDQYYTGIVNSFKFR</sequence>
<feature type="region of interest" description="Disordered" evidence="5">
    <location>
        <begin position="24"/>
        <end position="45"/>
    </location>
</feature>
<dbReference type="InterPro" id="IPR053180">
    <property type="entry name" value="Ca-binding_acidic-repeat"/>
</dbReference>
<keyword evidence="6" id="KW-0472">Membrane</keyword>
<dbReference type="AlphaFoldDB" id="A0A1F5QBD0"/>
<dbReference type="Pfam" id="PF18884">
    <property type="entry name" value="TSP3_bac"/>
    <property type="match status" value="2"/>
</dbReference>
<dbReference type="PANTHER" id="PTHR37467:SF1">
    <property type="entry name" value="EXPORTED CALCIUM-BINDING GLYCOPROTEIN"/>
    <property type="match status" value="1"/>
</dbReference>
<dbReference type="InterPro" id="IPR059100">
    <property type="entry name" value="TSP3_bac"/>
</dbReference>
<dbReference type="Proteomes" id="UP000177235">
    <property type="component" value="Unassembled WGS sequence"/>
</dbReference>
<keyword evidence="6" id="KW-0812">Transmembrane</keyword>
<evidence type="ECO:0000256" key="4">
    <source>
        <dbReference type="ARBA" id="ARBA00022837"/>
    </source>
</evidence>
<evidence type="ECO:0000256" key="5">
    <source>
        <dbReference type="SAM" id="MobiDB-lite"/>
    </source>
</evidence>
<evidence type="ECO:0000256" key="1">
    <source>
        <dbReference type="ARBA" id="ARBA00004613"/>
    </source>
</evidence>
<evidence type="ECO:0000313" key="7">
    <source>
        <dbReference type="EMBL" id="OGE99090.1"/>
    </source>
</evidence>
<gene>
    <name evidence="7" type="ORF">A3J05_01510</name>
</gene>
<evidence type="ECO:0000313" key="8">
    <source>
        <dbReference type="Proteomes" id="UP000177235"/>
    </source>
</evidence>
<keyword evidence="4" id="KW-0106">Calcium</keyword>
<dbReference type="EMBL" id="MFFF01000022">
    <property type="protein sequence ID" value="OGE99090.1"/>
    <property type="molecule type" value="Genomic_DNA"/>
</dbReference>
<evidence type="ECO:0000256" key="2">
    <source>
        <dbReference type="ARBA" id="ARBA00022525"/>
    </source>
</evidence>
<feature type="transmembrane region" description="Helical" evidence="6">
    <location>
        <begin position="53"/>
        <end position="73"/>
    </location>
</feature>
<organism evidence="7 8">
    <name type="scientific">Candidatus Doudnabacteria bacterium RIFCSPLOWO2_02_FULL_48_13</name>
    <dbReference type="NCBI Taxonomy" id="1817845"/>
    <lineage>
        <taxon>Bacteria</taxon>
        <taxon>Candidatus Doudnaibacteriota</taxon>
    </lineage>
</organism>
<keyword evidence="6" id="KW-1133">Transmembrane helix</keyword>
<evidence type="ECO:0000256" key="3">
    <source>
        <dbReference type="ARBA" id="ARBA00022729"/>
    </source>
</evidence>
<reference evidence="7 8" key="1">
    <citation type="journal article" date="2016" name="Nat. Commun.">
        <title>Thousands of microbial genomes shed light on interconnected biogeochemical processes in an aquifer system.</title>
        <authorList>
            <person name="Anantharaman K."/>
            <person name="Brown C.T."/>
            <person name="Hug L.A."/>
            <person name="Sharon I."/>
            <person name="Castelle C.J."/>
            <person name="Probst A.J."/>
            <person name="Thomas B.C."/>
            <person name="Singh A."/>
            <person name="Wilkins M.J."/>
            <person name="Karaoz U."/>
            <person name="Brodie E.L."/>
            <person name="Williams K.H."/>
            <person name="Hubbard S.S."/>
            <person name="Banfield J.F."/>
        </authorList>
    </citation>
    <scope>NUCLEOTIDE SEQUENCE [LARGE SCALE GENOMIC DNA]</scope>
</reference>
<proteinExistence type="predicted"/>
<evidence type="ECO:0000256" key="6">
    <source>
        <dbReference type="SAM" id="Phobius"/>
    </source>
</evidence>
<name>A0A1F5QBD0_9BACT</name>
<accession>A0A1F5QBD0</accession>
<comment type="caution">
    <text evidence="7">The sequence shown here is derived from an EMBL/GenBank/DDBJ whole genome shotgun (WGS) entry which is preliminary data.</text>
</comment>
<keyword evidence="3" id="KW-0732">Signal</keyword>
<comment type="subcellular location">
    <subcellularLocation>
        <location evidence="1">Secreted</location>
    </subcellularLocation>
</comment>
<protein>
    <submittedName>
        <fullName evidence="7">Uncharacterized protein</fullName>
    </submittedName>
</protein>
<dbReference type="PANTHER" id="PTHR37467">
    <property type="entry name" value="EXPORTED CALCIUM-BINDING GLYCOPROTEIN-RELATED"/>
    <property type="match status" value="1"/>
</dbReference>
<keyword evidence="2" id="KW-0964">Secreted</keyword>